<keyword evidence="3 11" id="KW-0808">Transferase</keyword>
<dbReference type="OrthoDB" id="9805316at2"/>
<dbReference type="SFLD" id="SFLDS00005">
    <property type="entry name" value="Isoprenoid_Synthase_Type_I"/>
    <property type="match status" value="1"/>
</dbReference>
<evidence type="ECO:0000256" key="8">
    <source>
        <dbReference type="ARBA" id="ARBA00065985"/>
    </source>
</evidence>
<comment type="cofactor">
    <cofactor evidence="1">
        <name>Mg(2+)</name>
        <dbReference type="ChEBI" id="CHEBI:18420"/>
    </cofactor>
</comment>
<dbReference type="SUPFAM" id="SSF48576">
    <property type="entry name" value="Terpenoid synthases"/>
    <property type="match status" value="1"/>
</dbReference>
<evidence type="ECO:0000313" key="13">
    <source>
        <dbReference type="Proteomes" id="UP000243524"/>
    </source>
</evidence>
<evidence type="ECO:0000256" key="4">
    <source>
        <dbReference type="ARBA" id="ARBA00022723"/>
    </source>
</evidence>
<dbReference type="CDD" id="cd00685">
    <property type="entry name" value="Trans_IPPS_HT"/>
    <property type="match status" value="1"/>
</dbReference>
<keyword evidence="5" id="KW-0460">Magnesium</keyword>
<dbReference type="EMBL" id="PJNH01000001">
    <property type="protein sequence ID" value="PKR78851.1"/>
    <property type="molecule type" value="Genomic_DNA"/>
</dbReference>
<reference evidence="12 13" key="1">
    <citation type="submission" date="2017-06" db="EMBL/GenBank/DDBJ databases">
        <title>the draft geome sequence of Illustriluteabacillus marina B3227.</title>
        <authorList>
            <person name="He R.-H."/>
            <person name="Du Z.-J."/>
        </authorList>
    </citation>
    <scope>NUCLEOTIDE SEQUENCE [LARGE SCALE GENOMIC DNA]</scope>
    <source>
        <strain evidence="12 13">B3227</strain>
    </source>
</reference>
<evidence type="ECO:0000256" key="10">
    <source>
        <dbReference type="ARBA" id="ARBA00070472"/>
    </source>
</evidence>
<dbReference type="Gene3D" id="1.10.600.10">
    <property type="entry name" value="Farnesyl Diphosphate Synthase"/>
    <property type="match status" value="1"/>
</dbReference>
<name>A0A2I0QWY6_9BACI</name>
<evidence type="ECO:0000313" key="12">
    <source>
        <dbReference type="EMBL" id="PKR78851.1"/>
    </source>
</evidence>
<evidence type="ECO:0000256" key="2">
    <source>
        <dbReference type="ARBA" id="ARBA00006706"/>
    </source>
</evidence>
<dbReference type="InterPro" id="IPR008949">
    <property type="entry name" value="Isoprenoid_synthase_dom_sf"/>
</dbReference>
<dbReference type="FunFam" id="1.10.600.10:FF:000014">
    <property type="entry name" value="Heptaprenyl diphosphate synthase component II"/>
    <property type="match status" value="1"/>
</dbReference>
<comment type="function">
    <text evidence="7">Supplies heptaprenyl diphosphate, the precursor for the side chain of the isoprenoid quinone menaquinone-7 (MQ-7).</text>
</comment>
<comment type="subunit">
    <text evidence="8">Heterodimer of component I and II.</text>
</comment>
<dbReference type="GO" id="GO:0008299">
    <property type="term" value="P:isoprenoid biosynthetic process"/>
    <property type="evidence" value="ECO:0007669"/>
    <property type="project" value="InterPro"/>
</dbReference>
<dbReference type="InterPro" id="IPR000092">
    <property type="entry name" value="Polyprenyl_synt"/>
</dbReference>
<comment type="caution">
    <text evidence="12">The sequence shown here is derived from an EMBL/GenBank/DDBJ whole genome shotgun (WGS) entry which is preliminary data.</text>
</comment>
<dbReference type="PANTHER" id="PTHR12001">
    <property type="entry name" value="GERANYLGERANYL PYROPHOSPHATE SYNTHASE"/>
    <property type="match status" value="1"/>
</dbReference>
<evidence type="ECO:0000256" key="7">
    <source>
        <dbReference type="ARBA" id="ARBA00055604"/>
    </source>
</evidence>
<dbReference type="EC" id="2.5.1.30" evidence="9"/>
<evidence type="ECO:0000256" key="1">
    <source>
        <dbReference type="ARBA" id="ARBA00001946"/>
    </source>
</evidence>
<evidence type="ECO:0000256" key="5">
    <source>
        <dbReference type="ARBA" id="ARBA00022842"/>
    </source>
</evidence>
<organism evidence="12 13">
    <name type="scientific">Halalkalibacillus sediminis</name>
    <dbReference type="NCBI Taxonomy" id="2018042"/>
    <lineage>
        <taxon>Bacteria</taxon>
        <taxon>Bacillati</taxon>
        <taxon>Bacillota</taxon>
        <taxon>Bacilli</taxon>
        <taxon>Bacillales</taxon>
        <taxon>Bacillaceae</taxon>
        <taxon>Halalkalibacillus</taxon>
    </lineage>
</organism>
<comment type="similarity">
    <text evidence="2 11">Belongs to the FPP/GGPP synthase family.</text>
</comment>
<dbReference type="GO" id="GO:0046872">
    <property type="term" value="F:metal ion binding"/>
    <property type="evidence" value="ECO:0007669"/>
    <property type="project" value="UniProtKB-KW"/>
</dbReference>
<dbReference type="GO" id="GO:0000010">
    <property type="term" value="F:heptaprenyl diphosphate synthase activity"/>
    <property type="evidence" value="ECO:0007669"/>
    <property type="project" value="UniProtKB-EC"/>
</dbReference>
<dbReference type="SFLD" id="SFLDG01017">
    <property type="entry name" value="Polyprenyl_Transferase_Like"/>
    <property type="match status" value="1"/>
</dbReference>
<evidence type="ECO:0000256" key="11">
    <source>
        <dbReference type="RuleBase" id="RU004466"/>
    </source>
</evidence>
<keyword evidence="13" id="KW-1185">Reference proteome</keyword>
<evidence type="ECO:0000256" key="6">
    <source>
        <dbReference type="ARBA" id="ARBA00050780"/>
    </source>
</evidence>
<dbReference type="PANTHER" id="PTHR12001:SF69">
    <property type="entry name" value="ALL TRANS-POLYPRENYL-DIPHOSPHATE SYNTHASE PDSS1"/>
    <property type="match status" value="1"/>
</dbReference>
<dbReference type="PROSITE" id="PS00723">
    <property type="entry name" value="POLYPRENYL_SYNTHASE_1"/>
    <property type="match status" value="1"/>
</dbReference>
<evidence type="ECO:0000256" key="3">
    <source>
        <dbReference type="ARBA" id="ARBA00022679"/>
    </source>
</evidence>
<accession>A0A2I0QWY6</accession>
<gene>
    <name evidence="12" type="ORF">CEY16_03600</name>
</gene>
<dbReference type="InterPro" id="IPR033749">
    <property type="entry name" value="Polyprenyl_synt_CS"/>
</dbReference>
<evidence type="ECO:0000256" key="9">
    <source>
        <dbReference type="ARBA" id="ARBA00066444"/>
    </source>
</evidence>
<sequence>MKLQSALSYISQDIQQIEKQIKEVTRTESSMIQVASHHLLEAGGKRIRPVFVLLSSKFGDDSQENIIDVAVALELIHMASLVHDDVIDHSTIRRGKPTVNAKWNNKTAMYTGDYVFARTLELLKPFEGNRLHNLLANAIHELCIGEIEQIRDKYSLDQNCFTYFKRIKRKTALLIATSTQLGAVAANASENVQQHLFRYGYYIGMSYQIIDDILDFTATEKQLGKPVGSDLMNGNLTLPTLLAFKDLSIYESVKAYFNNPANDAYSADINETIIKIRESEAIEQAYQMSRKYLDKALHEISFLPDQRAKKSLKQIANYLGKRQT</sequence>
<dbReference type="PROSITE" id="PS00444">
    <property type="entry name" value="POLYPRENYL_SYNTHASE_2"/>
    <property type="match status" value="1"/>
</dbReference>
<protein>
    <recommendedName>
        <fullName evidence="10">Heptaprenyl diphosphate synthase component 2</fullName>
        <ecNumber evidence="9">2.5.1.30</ecNumber>
    </recommendedName>
</protein>
<dbReference type="AlphaFoldDB" id="A0A2I0QWY6"/>
<comment type="catalytic activity">
    <reaction evidence="6">
        <text>4 isopentenyl diphosphate + (2E,6E)-farnesyl diphosphate = all-trans-heptaprenyl diphosphate + 4 diphosphate</text>
        <dbReference type="Rhea" id="RHEA:27794"/>
        <dbReference type="ChEBI" id="CHEBI:33019"/>
        <dbReference type="ChEBI" id="CHEBI:58206"/>
        <dbReference type="ChEBI" id="CHEBI:128769"/>
        <dbReference type="ChEBI" id="CHEBI:175763"/>
        <dbReference type="EC" id="2.5.1.30"/>
    </reaction>
</comment>
<dbReference type="Proteomes" id="UP000243524">
    <property type="component" value="Unassembled WGS sequence"/>
</dbReference>
<dbReference type="Pfam" id="PF00348">
    <property type="entry name" value="polyprenyl_synt"/>
    <property type="match status" value="1"/>
</dbReference>
<dbReference type="RefSeq" id="WP_101330595.1">
    <property type="nucleotide sequence ID" value="NZ_PJNH01000001.1"/>
</dbReference>
<keyword evidence="4" id="KW-0479">Metal-binding</keyword>
<proteinExistence type="inferred from homology"/>